<dbReference type="GO" id="GO:0016410">
    <property type="term" value="F:N-acyltransferase activity"/>
    <property type="evidence" value="ECO:0007669"/>
    <property type="project" value="UniProtKB-UniRule"/>
</dbReference>
<dbReference type="AlphaFoldDB" id="A0A398C717"/>
<comment type="similarity">
    <text evidence="2 9">Belongs to the CN hydrolase family. Apolipoprotein N-acyltransferase subfamily.</text>
</comment>
<dbReference type="Gene3D" id="3.60.110.10">
    <property type="entry name" value="Carbon-nitrogen hydrolase"/>
    <property type="match status" value="1"/>
</dbReference>
<dbReference type="GO" id="GO:0042158">
    <property type="term" value="P:lipoprotein biosynthetic process"/>
    <property type="evidence" value="ECO:0007669"/>
    <property type="project" value="UniProtKB-UniRule"/>
</dbReference>
<keyword evidence="12" id="KW-0449">Lipoprotein</keyword>
<evidence type="ECO:0000256" key="6">
    <source>
        <dbReference type="ARBA" id="ARBA00022989"/>
    </source>
</evidence>
<feature type="domain" description="CN hydrolase" evidence="11">
    <location>
        <begin position="233"/>
        <end position="475"/>
    </location>
</feature>
<dbReference type="InterPro" id="IPR004563">
    <property type="entry name" value="Apolipo_AcylTrfase"/>
</dbReference>
<feature type="chain" id="PRO_5017209385" description="Apolipoprotein N-acyltransferase" evidence="10">
    <location>
        <begin position="22"/>
        <end position="530"/>
    </location>
</feature>
<comment type="caution">
    <text evidence="12">The sequence shown here is derived from an EMBL/GenBank/DDBJ whole genome shotgun (WGS) entry which is preliminary data.</text>
</comment>
<organism evidence="12 13">
    <name type="scientific">Simplicispira hankyongi</name>
    <dbReference type="NCBI Taxonomy" id="2315688"/>
    <lineage>
        <taxon>Bacteria</taxon>
        <taxon>Pseudomonadati</taxon>
        <taxon>Pseudomonadota</taxon>
        <taxon>Betaproteobacteria</taxon>
        <taxon>Burkholderiales</taxon>
        <taxon>Comamonadaceae</taxon>
        <taxon>Simplicispira</taxon>
    </lineage>
</organism>
<evidence type="ECO:0000256" key="8">
    <source>
        <dbReference type="ARBA" id="ARBA00023315"/>
    </source>
</evidence>
<comment type="function">
    <text evidence="9">Catalyzes the phospholipid dependent N-acylation of the N-terminal cysteine of apolipoprotein, the last step in lipoprotein maturation.</text>
</comment>
<keyword evidence="10" id="KW-0732">Signal</keyword>
<accession>A0A398C717</accession>
<dbReference type="GO" id="GO:0005886">
    <property type="term" value="C:plasma membrane"/>
    <property type="evidence" value="ECO:0007669"/>
    <property type="project" value="UniProtKB-SubCell"/>
</dbReference>
<dbReference type="EMBL" id="QXJC01000008">
    <property type="protein sequence ID" value="RID97271.1"/>
    <property type="molecule type" value="Genomic_DNA"/>
</dbReference>
<gene>
    <name evidence="9" type="primary">lnt</name>
    <name evidence="12" type="ORF">D3F03_14910</name>
</gene>
<dbReference type="EC" id="2.3.1.269" evidence="9"/>
<evidence type="ECO:0000256" key="2">
    <source>
        <dbReference type="ARBA" id="ARBA00010065"/>
    </source>
</evidence>
<evidence type="ECO:0000256" key="4">
    <source>
        <dbReference type="ARBA" id="ARBA00022679"/>
    </source>
</evidence>
<feature type="transmembrane region" description="Helical" evidence="9">
    <location>
        <begin position="31"/>
        <end position="49"/>
    </location>
</feature>
<dbReference type="HAMAP" id="MF_01148">
    <property type="entry name" value="Lnt"/>
    <property type="match status" value="1"/>
</dbReference>
<evidence type="ECO:0000313" key="13">
    <source>
        <dbReference type="Proteomes" id="UP000266302"/>
    </source>
</evidence>
<dbReference type="Proteomes" id="UP000266302">
    <property type="component" value="Unassembled WGS sequence"/>
</dbReference>
<evidence type="ECO:0000256" key="1">
    <source>
        <dbReference type="ARBA" id="ARBA00004651"/>
    </source>
</evidence>
<dbReference type="NCBIfam" id="TIGR00546">
    <property type="entry name" value="lnt"/>
    <property type="match status" value="1"/>
</dbReference>
<feature type="signal peptide" evidence="10">
    <location>
        <begin position="1"/>
        <end position="21"/>
    </location>
</feature>
<evidence type="ECO:0000256" key="5">
    <source>
        <dbReference type="ARBA" id="ARBA00022692"/>
    </source>
</evidence>
<dbReference type="Pfam" id="PF20154">
    <property type="entry name" value="LNT_N"/>
    <property type="match status" value="1"/>
</dbReference>
<keyword evidence="5 9" id="KW-0812">Transmembrane</keyword>
<keyword evidence="13" id="KW-1185">Reference proteome</keyword>
<keyword evidence="4 9" id="KW-0808">Transferase</keyword>
<proteinExistence type="inferred from homology"/>
<keyword evidence="7 9" id="KW-0472">Membrane</keyword>
<comment type="catalytic activity">
    <reaction evidence="9">
        <text>N-terminal S-1,2-diacyl-sn-glyceryl-L-cysteinyl-[lipoprotein] + a glycerophospholipid = N-acyl-S-1,2-diacyl-sn-glyceryl-L-cysteinyl-[lipoprotein] + a 2-acyl-sn-glycero-3-phospholipid + H(+)</text>
        <dbReference type="Rhea" id="RHEA:48228"/>
        <dbReference type="Rhea" id="RHEA-COMP:14681"/>
        <dbReference type="Rhea" id="RHEA-COMP:14684"/>
        <dbReference type="ChEBI" id="CHEBI:15378"/>
        <dbReference type="ChEBI" id="CHEBI:136912"/>
        <dbReference type="ChEBI" id="CHEBI:140656"/>
        <dbReference type="ChEBI" id="CHEBI:140657"/>
        <dbReference type="ChEBI" id="CHEBI:140660"/>
        <dbReference type="EC" id="2.3.1.269"/>
    </reaction>
</comment>
<comment type="pathway">
    <text evidence="9">Protein modification; lipoprotein biosynthesis (N-acyl transfer).</text>
</comment>
<dbReference type="InterPro" id="IPR003010">
    <property type="entry name" value="C-N_Hydrolase"/>
</dbReference>
<feature type="transmembrane region" description="Helical" evidence="9">
    <location>
        <begin position="490"/>
        <end position="509"/>
    </location>
</feature>
<feature type="transmembrane region" description="Helical" evidence="9">
    <location>
        <begin position="162"/>
        <end position="184"/>
    </location>
</feature>
<evidence type="ECO:0000256" key="9">
    <source>
        <dbReference type="HAMAP-Rule" id="MF_01148"/>
    </source>
</evidence>
<dbReference type="SUPFAM" id="SSF56317">
    <property type="entry name" value="Carbon-nitrogen hydrolase"/>
    <property type="match status" value="1"/>
</dbReference>
<dbReference type="CDD" id="cd07571">
    <property type="entry name" value="ALP_N-acyl_transferase"/>
    <property type="match status" value="1"/>
</dbReference>
<evidence type="ECO:0000256" key="10">
    <source>
        <dbReference type="SAM" id="SignalP"/>
    </source>
</evidence>
<reference evidence="12 13" key="1">
    <citation type="submission" date="2018-09" db="EMBL/GenBank/DDBJ databases">
        <title>Draft genome of Simplicispira sp. NY-02.</title>
        <authorList>
            <person name="Im W.T."/>
        </authorList>
    </citation>
    <scope>NUCLEOTIDE SEQUENCE [LARGE SCALE GENOMIC DNA]</scope>
    <source>
        <strain evidence="12 13">NY-02</strain>
    </source>
</reference>
<evidence type="ECO:0000313" key="12">
    <source>
        <dbReference type="EMBL" id="RID97271.1"/>
    </source>
</evidence>
<comment type="subcellular location">
    <subcellularLocation>
        <location evidence="1 9">Cell membrane</location>
        <topology evidence="1 9">Multi-pass membrane protein</topology>
    </subcellularLocation>
</comment>
<sequence>MRARGGILPALLACAAGLAQAASLAWPGSGQPVWGLQILSLAVLAALLQAAPRPRSAGARAWWFGTAWLSGTFWWLFISLHTYGGLPAPLGVLAVAGLAVFLASYYAIAGLLYRALAPASRLGAALLFAGLWLLAELARNTLWTGFPWGAGGYAHVDGPLAVLAPLVGVYGIGFVAAFLAMLLARLHLADARSGRAWLLLAVLALGLGGLYGWHDRSRGDSAPAHAPLTLALLQGNIPQDEKFQPGSGVPTALHWYGEQLAHADASLVVAPETALPLLPQQLPPGYLEAIARRYSHGEQAALIGIPLGDLKTGYTNSVLGFAPGRSAPYRYDKHHLVPFGEFIPPLFRWFTELLDIPLGDFGRGPLGQASFVWHGERIAPNICYEDLFGDEIAAQFRVPETAPTVLLNLSNIGWFGTGLAIDQHLTISRMRTLEFDRPMVRATNTGATAVIDHRGVVTHRLARATRGALYASVQGQGGAITPFAWWAARWRLQPLWILGAICVLVAFFVRGNRARRSRKASLQSGLDVSI</sequence>
<dbReference type="OrthoDB" id="9804277at2"/>
<evidence type="ECO:0000256" key="7">
    <source>
        <dbReference type="ARBA" id="ARBA00023136"/>
    </source>
</evidence>
<dbReference type="PANTHER" id="PTHR38686">
    <property type="entry name" value="APOLIPOPROTEIN N-ACYLTRANSFERASE"/>
    <property type="match status" value="1"/>
</dbReference>
<name>A0A398C717_9BURK</name>
<dbReference type="Pfam" id="PF00795">
    <property type="entry name" value="CN_hydrolase"/>
    <property type="match status" value="1"/>
</dbReference>
<feature type="transmembrane region" description="Helical" evidence="9">
    <location>
        <begin position="90"/>
        <end position="112"/>
    </location>
</feature>
<dbReference type="UniPathway" id="UPA00666"/>
<feature type="transmembrane region" description="Helical" evidence="9">
    <location>
        <begin position="124"/>
        <end position="142"/>
    </location>
</feature>
<keyword evidence="8 9" id="KW-0012">Acyltransferase</keyword>
<evidence type="ECO:0000259" key="11">
    <source>
        <dbReference type="PROSITE" id="PS50263"/>
    </source>
</evidence>
<dbReference type="PROSITE" id="PS50263">
    <property type="entry name" value="CN_HYDROLASE"/>
    <property type="match status" value="1"/>
</dbReference>
<dbReference type="InterPro" id="IPR036526">
    <property type="entry name" value="C-N_Hydrolase_sf"/>
</dbReference>
<keyword evidence="6 9" id="KW-1133">Transmembrane helix</keyword>
<feature type="transmembrane region" description="Helical" evidence="9">
    <location>
        <begin position="61"/>
        <end position="78"/>
    </location>
</feature>
<dbReference type="PANTHER" id="PTHR38686:SF1">
    <property type="entry name" value="APOLIPOPROTEIN N-ACYLTRANSFERASE"/>
    <property type="match status" value="1"/>
</dbReference>
<feature type="transmembrane region" description="Helical" evidence="9">
    <location>
        <begin position="196"/>
        <end position="213"/>
    </location>
</feature>
<dbReference type="InterPro" id="IPR045378">
    <property type="entry name" value="LNT_N"/>
</dbReference>
<protein>
    <recommendedName>
        <fullName evidence="9">Apolipoprotein N-acyltransferase</fullName>
        <shortName evidence="9">ALP N-acyltransferase</shortName>
        <ecNumber evidence="9">2.3.1.269</ecNumber>
    </recommendedName>
</protein>
<evidence type="ECO:0000256" key="3">
    <source>
        <dbReference type="ARBA" id="ARBA00022475"/>
    </source>
</evidence>
<keyword evidence="3 9" id="KW-1003">Cell membrane</keyword>